<evidence type="ECO:0000256" key="5">
    <source>
        <dbReference type="ARBA" id="ARBA00022824"/>
    </source>
</evidence>
<evidence type="ECO:0000256" key="7">
    <source>
        <dbReference type="ARBA" id="ARBA00040944"/>
    </source>
</evidence>
<keyword evidence="4" id="KW-0732">Signal</keyword>
<evidence type="ECO:0000256" key="6">
    <source>
        <dbReference type="ARBA" id="ARBA00023180"/>
    </source>
</evidence>
<comment type="caution">
    <text evidence="13">The sequence shown here is derived from an EMBL/GenBank/DDBJ whole genome shotgun (WGS) entry which is preliminary data.</text>
</comment>
<dbReference type="Proteomes" id="UP001295423">
    <property type="component" value="Unassembled WGS sequence"/>
</dbReference>
<gene>
    <name evidence="13" type="ORF">CYCCA115_LOCUS19375</name>
</gene>
<keyword evidence="6" id="KW-0325">Glycoprotein</keyword>
<accession>A0AAD2G3T6</accession>
<keyword evidence="11" id="KW-0472">Membrane</keyword>
<feature type="transmembrane region" description="Helical" evidence="11">
    <location>
        <begin position="6"/>
        <end position="30"/>
    </location>
</feature>
<keyword evidence="5" id="KW-0256">Endoplasmic reticulum</keyword>
<proteinExistence type="predicted"/>
<evidence type="ECO:0000256" key="9">
    <source>
        <dbReference type="ARBA" id="ARBA00048317"/>
    </source>
</evidence>
<evidence type="ECO:0000259" key="12">
    <source>
        <dbReference type="Pfam" id="PF04577"/>
    </source>
</evidence>
<dbReference type="EMBL" id="CAKOGP040002091">
    <property type="protein sequence ID" value="CAJ1961795.1"/>
    <property type="molecule type" value="Genomic_DNA"/>
</dbReference>
<dbReference type="GO" id="GO:0097363">
    <property type="term" value="F:protein O-acetylglucosaminyltransferase activity"/>
    <property type="evidence" value="ECO:0007669"/>
    <property type="project" value="UniProtKB-EC"/>
</dbReference>
<keyword evidence="11" id="KW-1133">Transmembrane helix</keyword>
<dbReference type="InterPro" id="IPR049625">
    <property type="entry name" value="Glyco_transf_61_cat"/>
</dbReference>
<keyword evidence="11" id="KW-0812">Transmembrane</keyword>
<protein>
    <recommendedName>
        <fullName evidence="7">EGF domain-specific O-linked N-acetylglucosamine transferase</fullName>
        <ecNumber evidence="1">2.4.1.255</ecNumber>
    </recommendedName>
    <alternativeName>
        <fullName evidence="8">Extracellular O-linked N-acetylglucosamine transferase</fullName>
    </alternativeName>
</protein>
<keyword evidence="2" id="KW-0328">Glycosyltransferase</keyword>
<keyword evidence="14" id="KW-1185">Reference proteome</keyword>
<evidence type="ECO:0000256" key="8">
    <source>
        <dbReference type="ARBA" id="ARBA00042574"/>
    </source>
</evidence>
<dbReference type="Pfam" id="PF04577">
    <property type="entry name" value="Glyco_transf_61"/>
    <property type="match status" value="1"/>
</dbReference>
<evidence type="ECO:0000256" key="4">
    <source>
        <dbReference type="ARBA" id="ARBA00022729"/>
    </source>
</evidence>
<dbReference type="PANTHER" id="PTHR20961">
    <property type="entry name" value="GLYCOSYLTRANSFERASE"/>
    <property type="match status" value="1"/>
</dbReference>
<keyword evidence="3" id="KW-0808">Transferase</keyword>
<dbReference type="InterPro" id="IPR007657">
    <property type="entry name" value="Glycosyltransferase_61"/>
</dbReference>
<evidence type="ECO:0000256" key="10">
    <source>
        <dbReference type="ARBA" id="ARBA00049432"/>
    </source>
</evidence>
<dbReference type="PANTHER" id="PTHR20961:SF148">
    <property type="entry name" value="EGF DOMAIN-SPECIFIC O-LINKED N-ACETYLGLUCOSAMINE TRANSFERASE"/>
    <property type="match status" value="1"/>
</dbReference>
<sequence>MPQSFVFNTVLTLWLILTIAFVLSQVVLFFHLQPLGLPKGQDHFSIHVHSSFDSSQYERSCRDLFGVDAIKKTHEGRCLEHSVLKWISCNIGPISIDTSKIEGALGGEPIQNVLNRKVEDEFLNFTTGSLHLLEHPLFEDLSSQVVDPIIASFLHSSVLTRPIGVQSISVGKMMSGTTLLVRRGSYANPCMAIISMYNVFVVQRLLVDNLEKRTKIIWLDGHAFNKNLDEVWEHLFQTKPIHVKQLSDSQSKMDNALVVNTVSAMGDEGLGIYGWETGVPGSTSDPALCSNSTLRMFRDFVFERYDINQRTKSVGVSSCRLTLLFRKHHFAHPRSTGRTDRVLANLTDDIDYIQAEYPDCKVTPASFEDISFQEQLKITSQSDVFVSVHGAGNIHVLFLPPHAKIVEFFPKGFTRRLRFQYLAECLGISYDARKAKIVERFDDNKISVRLRPQI</sequence>
<evidence type="ECO:0000256" key="2">
    <source>
        <dbReference type="ARBA" id="ARBA00022676"/>
    </source>
</evidence>
<comment type="catalytic activity">
    <reaction evidence="9">
        <text>L-seryl-[protein] + UDP-N-acetyl-alpha-D-glucosamine = 3-O-(N-acetyl-beta-D-glucosaminyl)-L-seryl-[protein] + UDP + H(+)</text>
        <dbReference type="Rhea" id="RHEA:48904"/>
        <dbReference type="Rhea" id="RHEA-COMP:9863"/>
        <dbReference type="Rhea" id="RHEA-COMP:12251"/>
        <dbReference type="ChEBI" id="CHEBI:15378"/>
        <dbReference type="ChEBI" id="CHEBI:29999"/>
        <dbReference type="ChEBI" id="CHEBI:57705"/>
        <dbReference type="ChEBI" id="CHEBI:58223"/>
        <dbReference type="ChEBI" id="CHEBI:90838"/>
        <dbReference type="EC" id="2.4.1.255"/>
    </reaction>
</comment>
<evidence type="ECO:0000256" key="3">
    <source>
        <dbReference type="ARBA" id="ARBA00022679"/>
    </source>
</evidence>
<comment type="catalytic activity">
    <reaction evidence="10">
        <text>L-threonyl-[protein] + UDP-N-acetyl-alpha-D-glucosamine = 3-O-(N-acetyl-beta-D-glucosaminyl)-L-threonyl-[protein] + UDP + H(+)</text>
        <dbReference type="Rhea" id="RHEA:48908"/>
        <dbReference type="Rhea" id="RHEA-COMP:11060"/>
        <dbReference type="Rhea" id="RHEA-COMP:12252"/>
        <dbReference type="ChEBI" id="CHEBI:15378"/>
        <dbReference type="ChEBI" id="CHEBI:30013"/>
        <dbReference type="ChEBI" id="CHEBI:57705"/>
        <dbReference type="ChEBI" id="CHEBI:58223"/>
        <dbReference type="ChEBI" id="CHEBI:90840"/>
        <dbReference type="EC" id="2.4.1.255"/>
    </reaction>
</comment>
<organism evidence="13 14">
    <name type="scientific">Cylindrotheca closterium</name>
    <dbReference type="NCBI Taxonomy" id="2856"/>
    <lineage>
        <taxon>Eukaryota</taxon>
        <taxon>Sar</taxon>
        <taxon>Stramenopiles</taxon>
        <taxon>Ochrophyta</taxon>
        <taxon>Bacillariophyta</taxon>
        <taxon>Bacillariophyceae</taxon>
        <taxon>Bacillariophycidae</taxon>
        <taxon>Bacillariales</taxon>
        <taxon>Bacillariaceae</taxon>
        <taxon>Cylindrotheca</taxon>
    </lineage>
</organism>
<dbReference type="EC" id="2.4.1.255" evidence="1"/>
<dbReference type="AlphaFoldDB" id="A0AAD2G3T6"/>
<evidence type="ECO:0000256" key="11">
    <source>
        <dbReference type="SAM" id="Phobius"/>
    </source>
</evidence>
<feature type="domain" description="Glycosyltransferase 61 catalytic" evidence="12">
    <location>
        <begin position="293"/>
        <end position="406"/>
    </location>
</feature>
<name>A0AAD2G3T6_9STRA</name>
<evidence type="ECO:0000313" key="14">
    <source>
        <dbReference type="Proteomes" id="UP001295423"/>
    </source>
</evidence>
<evidence type="ECO:0000313" key="13">
    <source>
        <dbReference type="EMBL" id="CAJ1961795.1"/>
    </source>
</evidence>
<evidence type="ECO:0000256" key="1">
    <source>
        <dbReference type="ARBA" id="ARBA00011970"/>
    </source>
</evidence>
<reference evidence="13" key="1">
    <citation type="submission" date="2023-08" db="EMBL/GenBank/DDBJ databases">
        <authorList>
            <person name="Audoor S."/>
            <person name="Bilcke G."/>
        </authorList>
    </citation>
    <scope>NUCLEOTIDE SEQUENCE</scope>
</reference>